<protein>
    <submittedName>
        <fullName evidence="7">Uncharacterized protein</fullName>
    </submittedName>
</protein>
<dbReference type="Pfam" id="PF26158">
    <property type="entry name" value="Claudin_TMEM179-179B"/>
    <property type="match status" value="1"/>
</dbReference>
<keyword evidence="8" id="KW-1185">Reference proteome</keyword>
<dbReference type="PANTHER" id="PTHR31872:SF4">
    <property type="entry name" value="TRANSMEMBRANE PROTEIN 179"/>
    <property type="match status" value="1"/>
</dbReference>
<reference evidence="7" key="1">
    <citation type="submission" date="2022-03" db="EMBL/GenBank/DDBJ databases">
        <authorList>
            <person name="Martin C."/>
        </authorList>
    </citation>
    <scope>NUCLEOTIDE SEQUENCE</scope>
</reference>
<evidence type="ECO:0000256" key="6">
    <source>
        <dbReference type="SAM" id="Phobius"/>
    </source>
</evidence>
<feature type="transmembrane region" description="Helical" evidence="6">
    <location>
        <begin position="169"/>
        <end position="195"/>
    </location>
</feature>
<proteinExistence type="inferred from homology"/>
<dbReference type="AlphaFoldDB" id="A0A8S4Q5W6"/>
<keyword evidence="4 6" id="KW-0472">Membrane</keyword>
<evidence type="ECO:0000256" key="4">
    <source>
        <dbReference type="ARBA" id="ARBA00023136"/>
    </source>
</evidence>
<dbReference type="InterPro" id="IPR029673">
    <property type="entry name" value="TMEM179"/>
</dbReference>
<dbReference type="Proteomes" id="UP000749559">
    <property type="component" value="Unassembled WGS sequence"/>
</dbReference>
<evidence type="ECO:0000256" key="1">
    <source>
        <dbReference type="ARBA" id="ARBA00004141"/>
    </source>
</evidence>
<evidence type="ECO:0000256" key="5">
    <source>
        <dbReference type="ARBA" id="ARBA00093776"/>
    </source>
</evidence>
<dbReference type="EMBL" id="CAIIXF020000012">
    <property type="protein sequence ID" value="CAH1801219.1"/>
    <property type="molecule type" value="Genomic_DNA"/>
</dbReference>
<feature type="transmembrane region" description="Helical" evidence="6">
    <location>
        <begin position="12"/>
        <end position="39"/>
    </location>
</feature>
<evidence type="ECO:0000313" key="7">
    <source>
        <dbReference type="EMBL" id="CAH1801219.1"/>
    </source>
</evidence>
<evidence type="ECO:0000256" key="2">
    <source>
        <dbReference type="ARBA" id="ARBA00022692"/>
    </source>
</evidence>
<evidence type="ECO:0000313" key="8">
    <source>
        <dbReference type="Proteomes" id="UP000749559"/>
    </source>
</evidence>
<sequence length="217" mass="24198">GNMPLRNGWSSARLIIVTLLHFASALCGFVTAVAMGVLINRFKGCILYAEMKAEMKGDIVLHGNKSTCDFVVSMNAVVTIIFSSVIAAVFVLQMIRKINLDLTNFVLVFMMTGFSGFILLLTLISAGISTAGYRAYCSSVERQKRSCSTIIWLNDPNEVLHDLRTPMNAVIASSWIIVIIWLIIFANGAYGLYAYHKNRNLDRNRNATKENNESERY</sequence>
<gene>
    <name evidence="7" type="ORF">OFUS_LOCUS25030</name>
</gene>
<organism evidence="7 8">
    <name type="scientific">Owenia fusiformis</name>
    <name type="common">Polychaete worm</name>
    <dbReference type="NCBI Taxonomy" id="6347"/>
    <lineage>
        <taxon>Eukaryota</taxon>
        <taxon>Metazoa</taxon>
        <taxon>Spiralia</taxon>
        <taxon>Lophotrochozoa</taxon>
        <taxon>Annelida</taxon>
        <taxon>Polychaeta</taxon>
        <taxon>Sedentaria</taxon>
        <taxon>Canalipalpata</taxon>
        <taxon>Sabellida</taxon>
        <taxon>Oweniida</taxon>
        <taxon>Oweniidae</taxon>
        <taxon>Owenia</taxon>
    </lineage>
</organism>
<feature type="non-terminal residue" evidence="7">
    <location>
        <position position="217"/>
    </location>
</feature>
<comment type="similarity">
    <text evidence="5">Belongs to the TMEM179 family.</text>
</comment>
<name>A0A8S4Q5W6_OWEFU</name>
<feature type="transmembrane region" description="Helical" evidence="6">
    <location>
        <begin position="104"/>
        <end position="128"/>
    </location>
</feature>
<comment type="subcellular location">
    <subcellularLocation>
        <location evidence="1">Membrane</location>
        <topology evidence="1">Multi-pass membrane protein</topology>
    </subcellularLocation>
</comment>
<accession>A0A8S4Q5W6</accession>
<dbReference type="OrthoDB" id="6423876at2759"/>
<keyword evidence="2 6" id="KW-0812">Transmembrane</keyword>
<dbReference type="PANTHER" id="PTHR31872">
    <property type="entry name" value="TRANSMEMBRANE PROTEIN 179"/>
    <property type="match status" value="1"/>
</dbReference>
<evidence type="ECO:0000256" key="3">
    <source>
        <dbReference type="ARBA" id="ARBA00022989"/>
    </source>
</evidence>
<keyword evidence="3 6" id="KW-1133">Transmembrane helix</keyword>
<comment type="caution">
    <text evidence="7">The sequence shown here is derived from an EMBL/GenBank/DDBJ whole genome shotgun (WGS) entry which is preliminary data.</text>
</comment>
<feature type="transmembrane region" description="Helical" evidence="6">
    <location>
        <begin position="70"/>
        <end position="92"/>
    </location>
</feature>
<dbReference type="InterPro" id="IPR059010">
    <property type="entry name" value="TMEM179-179B"/>
</dbReference>